<dbReference type="AlphaFoldDB" id="A0A3B0UJM1"/>
<gene>
    <name evidence="1" type="ORF">MNBD_BACTEROID06-1186</name>
</gene>
<evidence type="ECO:0000313" key="1">
    <source>
        <dbReference type="EMBL" id="VAW26622.1"/>
    </source>
</evidence>
<name>A0A3B0UJM1_9ZZZZ</name>
<organism evidence="1">
    <name type="scientific">hydrothermal vent metagenome</name>
    <dbReference type="NCBI Taxonomy" id="652676"/>
    <lineage>
        <taxon>unclassified sequences</taxon>
        <taxon>metagenomes</taxon>
        <taxon>ecological metagenomes</taxon>
    </lineage>
</organism>
<feature type="non-terminal residue" evidence="1">
    <location>
        <position position="1"/>
    </location>
</feature>
<protein>
    <submittedName>
        <fullName evidence="1">Uncharacterized protein</fullName>
    </submittedName>
</protein>
<dbReference type="EMBL" id="UOES01000122">
    <property type="protein sequence ID" value="VAW26622.1"/>
    <property type="molecule type" value="Genomic_DNA"/>
</dbReference>
<proteinExistence type="predicted"/>
<accession>A0A3B0UJM1</accession>
<sequence length="93" mass="11078">WQVNEYEPDIHWVEFIRVTQGLFTVRISIQLHESKDGCTADLTYRYTALSELGKKMIESMVSQHFHDDMRYWERALNHFLKTGKMLSKDLVLT</sequence>
<reference evidence="1" key="1">
    <citation type="submission" date="2018-06" db="EMBL/GenBank/DDBJ databases">
        <authorList>
            <person name="Zhirakovskaya E."/>
        </authorList>
    </citation>
    <scope>NUCLEOTIDE SEQUENCE</scope>
</reference>